<evidence type="ECO:0000256" key="5">
    <source>
        <dbReference type="ARBA" id="ARBA00022741"/>
    </source>
</evidence>
<dbReference type="GO" id="GO:0015833">
    <property type="term" value="P:peptide transport"/>
    <property type="evidence" value="ECO:0007669"/>
    <property type="project" value="InterPro"/>
</dbReference>
<dbReference type="CDD" id="cd03257">
    <property type="entry name" value="ABC_NikE_OppD_transporters"/>
    <property type="match status" value="1"/>
</dbReference>
<accession>A0A221M9D2</accession>
<dbReference type="SUPFAM" id="SSF52540">
    <property type="entry name" value="P-loop containing nucleoside triphosphate hydrolases"/>
    <property type="match status" value="1"/>
</dbReference>
<dbReference type="GO" id="GO:0005886">
    <property type="term" value="C:plasma membrane"/>
    <property type="evidence" value="ECO:0007669"/>
    <property type="project" value="UniProtKB-SubCell"/>
</dbReference>
<keyword evidence="6 9" id="KW-0067">ATP-binding</keyword>
<dbReference type="Pfam" id="PF00005">
    <property type="entry name" value="ABC_tran"/>
    <property type="match status" value="1"/>
</dbReference>
<evidence type="ECO:0000313" key="9">
    <source>
        <dbReference type="EMBL" id="ASN04239.1"/>
    </source>
</evidence>
<dbReference type="InterPro" id="IPR017871">
    <property type="entry name" value="ABC_transporter-like_CS"/>
</dbReference>
<dbReference type="AlphaFoldDB" id="A0A221M9D2"/>
<dbReference type="OrthoDB" id="9802264at2"/>
<dbReference type="RefSeq" id="WP_089530827.1">
    <property type="nucleotide sequence ID" value="NZ_CP022437.1"/>
</dbReference>
<evidence type="ECO:0000256" key="2">
    <source>
        <dbReference type="ARBA" id="ARBA00005417"/>
    </source>
</evidence>
<dbReference type="KEGG" id="vne:CFK40_04060"/>
<proteinExistence type="inferred from homology"/>
<keyword evidence="5" id="KW-0547">Nucleotide-binding</keyword>
<name>A0A221M9D2_9BACI</name>
<keyword evidence="3" id="KW-0813">Transport</keyword>
<evidence type="ECO:0000256" key="7">
    <source>
        <dbReference type="ARBA" id="ARBA00023136"/>
    </source>
</evidence>
<dbReference type="InterPro" id="IPR003593">
    <property type="entry name" value="AAA+_ATPase"/>
</dbReference>
<evidence type="ECO:0000259" key="8">
    <source>
        <dbReference type="PROSITE" id="PS50893"/>
    </source>
</evidence>
<dbReference type="FunFam" id="3.40.50.300:FF:000016">
    <property type="entry name" value="Oligopeptide ABC transporter ATP-binding component"/>
    <property type="match status" value="1"/>
</dbReference>
<evidence type="ECO:0000313" key="10">
    <source>
        <dbReference type="Proteomes" id="UP000204391"/>
    </source>
</evidence>
<keyword evidence="10" id="KW-1185">Reference proteome</keyword>
<dbReference type="NCBIfam" id="TIGR01727">
    <property type="entry name" value="oligo_HPY"/>
    <property type="match status" value="1"/>
</dbReference>
<dbReference type="PANTHER" id="PTHR43297:SF2">
    <property type="entry name" value="DIPEPTIDE TRANSPORT ATP-BINDING PROTEIN DPPD"/>
    <property type="match status" value="1"/>
</dbReference>
<organism evidence="9 10">
    <name type="scientific">Virgibacillus necropolis</name>
    <dbReference type="NCBI Taxonomy" id="163877"/>
    <lineage>
        <taxon>Bacteria</taxon>
        <taxon>Bacillati</taxon>
        <taxon>Bacillota</taxon>
        <taxon>Bacilli</taxon>
        <taxon>Bacillales</taxon>
        <taxon>Bacillaceae</taxon>
        <taxon>Virgibacillus</taxon>
    </lineage>
</organism>
<evidence type="ECO:0000256" key="4">
    <source>
        <dbReference type="ARBA" id="ARBA00022475"/>
    </source>
</evidence>
<feature type="domain" description="ABC transporter" evidence="8">
    <location>
        <begin position="8"/>
        <end position="257"/>
    </location>
</feature>
<dbReference type="InterPro" id="IPR003439">
    <property type="entry name" value="ABC_transporter-like_ATP-bd"/>
</dbReference>
<comment type="subcellular location">
    <subcellularLocation>
        <location evidence="1">Cell membrane</location>
        <topology evidence="1">Peripheral membrane protein</topology>
    </subcellularLocation>
</comment>
<comment type="similarity">
    <text evidence="2">Belongs to the ABC transporter superfamily.</text>
</comment>
<gene>
    <name evidence="9" type="ORF">CFK40_04060</name>
</gene>
<dbReference type="GO" id="GO:0005524">
    <property type="term" value="F:ATP binding"/>
    <property type="evidence" value="ECO:0007669"/>
    <property type="project" value="UniProtKB-KW"/>
</dbReference>
<dbReference type="InterPro" id="IPR027417">
    <property type="entry name" value="P-loop_NTPase"/>
</dbReference>
<reference evidence="9 10" key="1">
    <citation type="journal article" date="2003" name="Int. J. Syst. Evol. Microbiol.">
        <title>Virgibacillus carmonensis sp. nov., Virgibacillus necropolis sp. nov. and Virgibacillus picturae sp. nov., three novel species isolated from deteriorated mural paintings, transfer of the species of the genus salibacillus to Virgibacillus, as Virgibacillus marismortui comb. nov. and Virgibacillus salexigens comb. nov., and emended description of the genus Virgibacillus.</title>
        <authorList>
            <person name="Heyrman J."/>
            <person name="Logan N.A."/>
            <person name="Busse H.J."/>
            <person name="Balcaen A."/>
            <person name="Lebbe L."/>
            <person name="Rodriguez-Diaz M."/>
            <person name="Swings J."/>
            <person name="De Vos P."/>
        </authorList>
    </citation>
    <scope>NUCLEOTIDE SEQUENCE [LARGE SCALE GENOMIC DNA]</scope>
    <source>
        <strain evidence="9 10">LMG 19488</strain>
    </source>
</reference>
<dbReference type="SMART" id="SM00382">
    <property type="entry name" value="AAA"/>
    <property type="match status" value="1"/>
</dbReference>
<sequence length="332" mass="36848">MSNVILEVKNLEVQFRTGSTITTAVNDVSFTLDRKENIGIVGESGSGKSVTATSLLRLIPNPPGKISNGNIFFEGKDILTLPDKEMRDIRGNEISMIFQDPTTSLNPVFTVGNQIIESIKTHEDISKKEAKQKALEMLELVGIPAPKKRINMYPHEFSGGMRQRVMIAIALACNPKLLIADEPTTALDVTVQAQILDLMKNLQNKLDTSIVMITHDLGVVWETCDKLLVMYAGNIVESGNVNDIYDNPLHPYTWGLLDSQITKSTPDDKSLSTIAGSPPDLSQETTGCPFAARCPYAQDVCFSERPERKEIEKNHFVSCHFQTKENQLERKV</sequence>
<protein>
    <submittedName>
        <fullName evidence="9">Peptide ABC transporter ATP-binding protein</fullName>
    </submittedName>
</protein>
<evidence type="ECO:0000256" key="3">
    <source>
        <dbReference type="ARBA" id="ARBA00022448"/>
    </source>
</evidence>
<dbReference type="PROSITE" id="PS00211">
    <property type="entry name" value="ABC_TRANSPORTER_1"/>
    <property type="match status" value="1"/>
</dbReference>
<dbReference type="Pfam" id="PF08352">
    <property type="entry name" value="oligo_HPY"/>
    <property type="match status" value="1"/>
</dbReference>
<keyword evidence="7" id="KW-0472">Membrane</keyword>
<keyword evidence="4" id="KW-1003">Cell membrane</keyword>
<evidence type="ECO:0000256" key="6">
    <source>
        <dbReference type="ARBA" id="ARBA00022840"/>
    </source>
</evidence>
<dbReference type="GO" id="GO:0016887">
    <property type="term" value="F:ATP hydrolysis activity"/>
    <property type="evidence" value="ECO:0007669"/>
    <property type="project" value="InterPro"/>
</dbReference>
<dbReference type="Gene3D" id="3.40.50.300">
    <property type="entry name" value="P-loop containing nucleotide triphosphate hydrolases"/>
    <property type="match status" value="1"/>
</dbReference>
<dbReference type="InterPro" id="IPR013563">
    <property type="entry name" value="Oligopep_ABC_C"/>
</dbReference>
<dbReference type="EMBL" id="CP022437">
    <property type="protein sequence ID" value="ASN04239.1"/>
    <property type="molecule type" value="Genomic_DNA"/>
</dbReference>
<dbReference type="InterPro" id="IPR050388">
    <property type="entry name" value="ABC_Ni/Peptide_Import"/>
</dbReference>
<dbReference type="Proteomes" id="UP000204391">
    <property type="component" value="Chromosome"/>
</dbReference>
<evidence type="ECO:0000256" key="1">
    <source>
        <dbReference type="ARBA" id="ARBA00004202"/>
    </source>
</evidence>
<dbReference type="PROSITE" id="PS50893">
    <property type="entry name" value="ABC_TRANSPORTER_2"/>
    <property type="match status" value="1"/>
</dbReference>
<dbReference type="PANTHER" id="PTHR43297">
    <property type="entry name" value="OLIGOPEPTIDE TRANSPORT ATP-BINDING PROTEIN APPD"/>
    <property type="match status" value="1"/>
</dbReference>